<dbReference type="InterPro" id="IPR017441">
    <property type="entry name" value="Protein_kinase_ATP_BS"/>
</dbReference>
<sequence>MGFRSFFGLTKKKKEKRKKRRGGRSSSDDDEEWRRQDPYMPSVVRAHLTKHFRDRGDYRFSRLLGVGGYGMIALLENPNKNPPTRLVLKRALRRDMVDEIRDEITSLKRFRGAAHIVQMVSFRDRDADETSSDGTLPGPYIVLDYLENGTFQEFLERVVKAKARPPNRVLWSILLCFIRACVGLTWPSRGFQGQRERLEETSAVRGPTAAIAHSDLHMKNVMFGSLQPDVEEHSLVPLCKIIDFGAAQSTELYPTAGVAPNIWQGQPSNTESLARCFSLLPPLGQQMLLRLIVGTTVLPPKTRAVMSNGVETDAAPLWARGEYQRYPWLDERLRVIVGSLMTPDHRYRPTLENLLQGTTQVLSGLSSRSFPQAMQQNETTRAVRAFVQRFLLDAQND</sequence>
<name>A0ABR1W7L6_9PEZI</name>
<dbReference type="Gene3D" id="1.10.510.10">
    <property type="entry name" value="Transferase(Phosphotransferase) domain 1"/>
    <property type="match status" value="1"/>
</dbReference>
<dbReference type="InterPro" id="IPR011009">
    <property type="entry name" value="Kinase-like_dom_sf"/>
</dbReference>
<evidence type="ECO:0000259" key="3">
    <source>
        <dbReference type="PROSITE" id="PS50011"/>
    </source>
</evidence>
<dbReference type="SUPFAM" id="SSF56112">
    <property type="entry name" value="Protein kinase-like (PK-like)"/>
    <property type="match status" value="1"/>
</dbReference>
<comment type="caution">
    <text evidence="4">The sequence shown here is derived from an EMBL/GenBank/DDBJ whole genome shotgun (WGS) entry which is preliminary data.</text>
</comment>
<evidence type="ECO:0000313" key="5">
    <source>
        <dbReference type="Proteomes" id="UP001433268"/>
    </source>
</evidence>
<dbReference type="InterPro" id="IPR000719">
    <property type="entry name" value="Prot_kinase_dom"/>
</dbReference>
<keyword evidence="1" id="KW-0547">Nucleotide-binding</keyword>
<proteinExistence type="predicted"/>
<dbReference type="PROSITE" id="PS00107">
    <property type="entry name" value="PROTEIN_KINASE_ATP"/>
    <property type="match status" value="1"/>
</dbReference>
<gene>
    <name evidence="4" type="ORF">PG997_007290</name>
</gene>
<dbReference type="SMART" id="SM00220">
    <property type="entry name" value="S_TKc"/>
    <property type="match status" value="1"/>
</dbReference>
<keyword evidence="1" id="KW-0067">ATP-binding</keyword>
<dbReference type="EMBL" id="JAQQWN010000006">
    <property type="protein sequence ID" value="KAK8079472.1"/>
    <property type="molecule type" value="Genomic_DNA"/>
</dbReference>
<feature type="compositionally biased region" description="Basic residues" evidence="2">
    <location>
        <begin position="10"/>
        <end position="23"/>
    </location>
</feature>
<feature type="region of interest" description="Disordered" evidence="2">
    <location>
        <begin position="1"/>
        <end position="34"/>
    </location>
</feature>
<evidence type="ECO:0000256" key="1">
    <source>
        <dbReference type="PROSITE-ProRule" id="PRU10141"/>
    </source>
</evidence>
<keyword evidence="5" id="KW-1185">Reference proteome</keyword>
<evidence type="ECO:0000256" key="2">
    <source>
        <dbReference type="SAM" id="MobiDB-lite"/>
    </source>
</evidence>
<dbReference type="RefSeq" id="XP_066666947.1">
    <property type="nucleotide sequence ID" value="XM_066811605.1"/>
</dbReference>
<dbReference type="PROSITE" id="PS50011">
    <property type="entry name" value="PROTEIN_KINASE_DOM"/>
    <property type="match status" value="1"/>
</dbReference>
<dbReference type="GeneID" id="92044665"/>
<reference evidence="4 5" key="1">
    <citation type="submission" date="2023-01" db="EMBL/GenBank/DDBJ databases">
        <title>Analysis of 21 Apiospora genomes using comparative genomics revels a genus with tremendous synthesis potential of carbohydrate active enzymes and secondary metabolites.</title>
        <authorList>
            <person name="Sorensen T."/>
        </authorList>
    </citation>
    <scope>NUCLEOTIDE SEQUENCE [LARGE SCALE GENOMIC DNA]</scope>
    <source>
        <strain evidence="4 5">CBS 114990</strain>
    </source>
</reference>
<feature type="binding site" evidence="1">
    <location>
        <position position="89"/>
    </location>
    <ligand>
        <name>ATP</name>
        <dbReference type="ChEBI" id="CHEBI:30616"/>
    </ligand>
</feature>
<dbReference type="Proteomes" id="UP001433268">
    <property type="component" value="Unassembled WGS sequence"/>
</dbReference>
<evidence type="ECO:0000313" key="4">
    <source>
        <dbReference type="EMBL" id="KAK8079472.1"/>
    </source>
</evidence>
<organism evidence="4 5">
    <name type="scientific">Apiospora hydei</name>
    <dbReference type="NCBI Taxonomy" id="1337664"/>
    <lineage>
        <taxon>Eukaryota</taxon>
        <taxon>Fungi</taxon>
        <taxon>Dikarya</taxon>
        <taxon>Ascomycota</taxon>
        <taxon>Pezizomycotina</taxon>
        <taxon>Sordariomycetes</taxon>
        <taxon>Xylariomycetidae</taxon>
        <taxon>Amphisphaeriales</taxon>
        <taxon>Apiosporaceae</taxon>
        <taxon>Apiospora</taxon>
    </lineage>
</organism>
<protein>
    <submittedName>
        <fullName evidence="4">Kinase-like domain-containing protein</fullName>
    </submittedName>
</protein>
<feature type="domain" description="Protein kinase" evidence="3">
    <location>
        <begin position="58"/>
        <end position="362"/>
    </location>
</feature>
<accession>A0ABR1W7L6</accession>